<keyword evidence="3" id="KW-1185">Reference proteome</keyword>
<evidence type="ECO:0000313" key="3">
    <source>
        <dbReference type="Proteomes" id="UP001595833"/>
    </source>
</evidence>
<reference evidence="3" key="1">
    <citation type="journal article" date="2019" name="Int. J. Syst. Evol. Microbiol.">
        <title>The Global Catalogue of Microorganisms (GCM) 10K type strain sequencing project: providing services to taxonomists for standard genome sequencing and annotation.</title>
        <authorList>
            <consortium name="The Broad Institute Genomics Platform"/>
            <consortium name="The Broad Institute Genome Sequencing Center for Infectious Disease"/>
            <person name="Wu L."/>
            <person name="Ma J."/>
        </authorList>
    </citation>
    <scope>NUCLEOTIDE SEQUENCE [LARGE SCALE GENOMIC DNA]</scope>
    <source>
        <strain evidence="3">KCTC 12848</strain>
    </source>
</reference>
<dbReference type="EMBL" id="JBHSJB010000001">
    <property type="protein sequence ID" value="MFC5052130.1"/>
    <property type="molecule type" value="Genomic_DNA"/>
</dbReference>
<protein>
    <submittedName>
        <fullName evidence="2">Uncharacterized protein</fullName>
    </submittedName>
</protein>
<proteinExistence type="predicted"/>
<gene>
    <name evidence="2" type="ORF">ACFPFM_00025</name>
</gene>
<feature type="region of interest" description="Disordered" evidence="1">
    <location>
        <begin position="20"/>
        <end position="41"/>
    </location>
</feature>
<evidence type="ECO:0000313" key="2">
    <source>
        <dbReference type="EMBL" id="MFC5052130.1"/>
    </source>
</evidence>
<dbReference type="RefSeq" id="WP_344044027.1">
    <property type="nucleotide sequence ID" value="NZ_BAAAKE010000056.1"/>
</dbReference>
<accession>A0ABV9XP24</accession>
<dbReference type="InterPro" id="IPR013783">
    <property type="entry name" value="Ig-like_fold"/>
</dbReference>
<dbReference type="Proteomes" id="UP001595833">
    <property type="component" value="Unassembled WGS sequence"/>
</dbReference>
<organism evidence="2 3">
    <name type="scientific">Saccharothrix xinjiangensis</name>
    <dbReference type="NCBI Taxonomy" id="204798"/>
    <lineage>
        <taxon>Bacteria</taxon>
        <taxon>Bacillati</taxon>
        <taxon>Actinomycetota</taxon>
        <taxon>Actinomycetes</taxon>
        <taxon>Pseudonocardiales</taxon>
        <taxon>Pseudonocardiaceae</taxon>
        <taxon>Saccharothrix</taxon>
    </lineage>
</organism>
<dbReference type="Gene3D" id="2.60.40.10">
    <property type="entry name" value="Immunoglobulins"/>
    <property type="match status" value="1"/>
</dbReference>
<name>A0ABV9XP24_9PSEU</name>
<sequence length="94" mass="10114">MTGVDFGFRGGVVTGSAWIDENADGLRRPSEPPLANTPFMACGGGFAGTGHTDDEGEYRATGGTLDRPGWRWWCGSDRRARSWPAARSARVPSR</sequence>
<comment type="caution">
    <text evidence="2">The sequence shown here is derived from an EMBL/GenBank/DDBJ whole genome shotgun (WGS) entry which is preliminary data.</text>
</comment>
<evidence type="ECO:0000256" key="1">
    <source>
        <dbReference type="SAM" id="MobiDB-lite"/>
    </source>
</evidence>